<protein>
    <submittedName>
        <fullName evidence="2">Uncharacterized protein</fullName>
    </submittedName>
</protein>
<sequence>MNYKKVALNMLILAAVYYILPLIVSMNGIIWVILVVNPLANLILSYIYTRNEMCFCQTSHLLYGLYGALFIPAVYIYYNSTALVYVFIYIFAAAVGGILARVIKKR</sequence>
<keyword evidence="3" id="KW-1185">Reference proteome</keyword>
<feature type="transmembrane region" description="Helical" evidence="1">
    <location>
        <begin position="61"/>
        <end position="78"/>
    </location>
</feature>
<organism evidence="2 3">
    <name type="scientific">Ligilactobacillus ceti DSM 22408</name>
    <dbReference type="NCBI Taxonomy" id="1122146"/>
    <lineage>
        <taxon>Bacteria</taxon>
        <taxon>Bacillati</taxon>
        <taxon>Bacillota</taxon>
        <taxon>Bacilli</taxon>
        <taxon>Lactobacillales</taxon>
        <taxon>Lactobacillaceae</taxon>
        <taxon>Ligilactobacillus</taxon>
    </lineage>
</organism>
<evidence type="ECO:0000256" key="1">
    <source>
        <dbReference type="SAM" id="Phobius"/>
    </source>
</evidence>
<feature type="transmembrane region" description="Helical" evidence="1">
    <location>
        <begin position="30"/>
        <end position="49"/>
    </location>
</feature>
<reference evidence="2 3" key="1">
    <citation type="journal article" date="2015" name="Genome Announc.">
        <title>Expanding the biotechnology potential of lactobacilli through comparative genomics of 213 strains and associated genera.</title>
        <authorList>
            <person name="Sun Z."/>
            <person name="Harris H.M."/>
            <person name="McCann A."/>
            <person name="Guo C."/>
            <person name="Argimon S."/>
            <person name="Zhang W."/>
            <person name="Yang X."/>
            <person name="Jeffery I.B."/>
            <person name="Cooney J.C."/>
            <person name="Kagawa T.F."/>
            <person name="Liu W."/>
            <person name="Song Y."/>
            <person name="Salvetti E."/>
            <person name="Wrobel A."/>
            <person name="Rasinkangas P."/>
            <person name="Parkhill J."/>
            <person name="Rea M.C."/>
            <person name="O'Sullivan O."/>
            <person name="Ritari J."/>
            <person name="Douillard F.P."/>
            <person name="Paul Ross R."/>
            <person name="Yang R."/>
            <person name="Briner A.E."/>
            <person name="Felis G.E."/>
            <person name="de Vos W.M."/>
            <person name="Barrangou R."/>
            <person name="Klaenhammer T.R."/>
            <person name="Caufield P.W."/>
            <person name="Cui Y."/>
            <person name="Zhang H."/>
            <person name="O'Toole P.W."/>
        </authorList>
    </citation>
    <scope>NUCLEOTIDE SEQUENCE [LARGE SCALE GENOMIC DNA]</scope>
    <source>
        <strain evidence="2 3">DSM 22408</strain>
    </source>
</reference>
<gene>
    <name evidence="2" type="ORF">IV53_GL000829</name>
</gene>
<dbReference type="STRING" id="1122146.IV53_GL000829"/>
<name>A0A0R2KHW1_9LACO</name>
<dbReference type="Proteomes" id="UP000051500">
    <property type="component" value="Unassembled WGS sequence"/>
</dbReference>
<accession>A0A0R2KHW1</accession>
<dbReference type="EMBL" id="JQBZ01000025">
    <property type="protein sequence ID" value="KRN88859.1"/>
    <property type="molecule type" value="Genomic_DNA"/>
</dbReference>
<feature type="transmembrane region" description="Helical" evidence="1">
    <location>
        <begin position="84"/>
        <end position="103"/>
    </location>
</feature>
<comment type="caution">
    <text evidence="2">The sequence shown here is derived from an EMBL/GenBank/DDBJ whole genome shotgun (WGS) entry which is preliminary data.</text>
</comment>
<proteinExistence type="predicted"/>
<keyword evidence="1" id="KW-0812">Transmembrane</keyword>
<dbReference type="OrthoDB" id="1701895at2"/>
<evidence type="ECO:0000313" key="3">
    <source>
        <dbReference type="Proteomes" id="UP000051500"/>
    </source>
</evidence>
<dbReference type="PATRIC" id="fig|1122146.4.peg.859"/>
<feature type="transmembrane region" description="Helical" evidence="1">
    <location>
        <begin position="7"/>
        <end position="24"/>
    </location>
</feature>
<dbReference type="AlphaFoldDB" id="A0A0R2KHW1"/>
<evidence type="ECO:0000313" key="2">
    <source>
        <dbReference type="EMBL" id="KRN88859.1"/>
    </source>
</evidence>
<keyword evidence="1" id="KW-1133">Transmembrane helix</keyword>
<keyword evidence="1" id="KW-0472">Membrane</keyword>
<dbReference type="RefSeq" id="WP_027107259.1">
    <property type="nucleotide sequence ID" value="NZ_JQBZ01000025.1"/>
</dbReference>